<evidence type="ECO:0000313" key="10">
    <source>
        <dbReference type="Proteomes" id="UP000479190"/>
    </source>
</evidence>
<evidence type="ECO:0000259" key="8">
    <source>
        <dbReference type="Pfam" id="PF09813"/>
    </source>
</evidence>
<evidence type="ECO:0000256" key="1">
    <source>
        <dbReference type="ARBA" id="ARBA00004304"/>
    </source>
</evidence>
<keyword evidence="4 7" id="KW-1133">Transmembrane helix</keyword>
<dbReference type="PANTHER" id="PTHR15642:SF3">
    <property type="entry name" value="CYTOCHROME C OXIDASE ASSEMBLY FACTOR 3 HOMOLOG, MITOCHONDRIAL"/>
    <property type="match status" value="1"/>
</dbReference>
<reference evidence="9 10" key="1">
    <citation type="submission" date="2020-02" db="EMBL/GenBank/DDBJ databases">
        <authorList>
            <person name="Ferguson B K."/>
        </authorList>
    </citation>
    <scope>NUCLEOTIDE SEQUENCE [LARGE SCALE GENOMIC DNA]</scope>
</reference>
<name>A0A6H5IDT7_9HYME</name>
<dbReference type="Proteomes" id="UP000479190">
    <property type="component" value="Unassembled WGS sequence"/>
</dbReference>
<dbReference type="InterPro" id="IPR041752">
    <property type="entry name" value="Coa3"/>
</dbReference>
<comment type="similarity">
    <text evidence="2 7">Belongs to the COA3 family.</text>
</comment>
<dbReference type="Pfam" id="PF09813">
    <property type="entry name" value="Coa3_cc"/>
    <property type="match status" value="1"/>
</dbReference>
<comment type="subunit">
    <text evidence="7">Component of 250-400 kDa complexes called cytochrome oxidase assembly intermediates or COA complexes.</text>
</comment>
<dbReference type="PANTHER" id="PTHR15642">
    <property type="entry name" value="CYTOCHROME C OXIDASE ASSEMBLY FACTOR 3, MITOCHONDRIAL"/>
    <property type="match status" value="1"/>
</dbReference>
<evidence type="ECO:0000256" key="6">
    <source>
        <dbReference type="ARBA" id="ARBA00023136"/>
    </source>
</evidence>
<dbReference type="EMBL" id="CADCXV010000716">
    <property type="protein sequence ID" value="CAB0033610.1"/>
    <property type="molecule type" value="Genomic_DNA"/>
</dbReference>
<keyword evidence="7" id="KW-0999">Mitochondrion inner membrane</keyword>
<feature type="transmembrane region" description="Helical" evidence="7">
    <location>
        <begin position="48"/>
        <end position="68"/>
    </location>
</feature>
<evidence type="ECO:0000256" key="7">
    <source>
        <dbReference type="RuleBase" id="RU367056"/>
    </source>
</evidence>
<evidence type="ECO:0000256" key="5">
    <source>
        <dbReference type="ARBA" id="ARBA00023128"/>
    </source>
</evidence>
<evidence type="ECO:0000256" key="3">
    <source>
        <dbReference type="ARBA" id="ARBA00022692"/>
    </source>
</evidence>
<evidence type="ECO:0000256" key="4">
    <source>
        <dbReference type="ARBA" id="ARBA00022989"/>
    </source>
</evidence>
<dbReference type="OrthoDB" id="10018333at2759"/>
<keyword evidence="6 7" id="KW-0472">Membrane</keyword>
<dbReference type="GO" id="GO:0005743">
    <property type="term" value="C:mitochondrial inner membrane"/>
    <property type="evidence" value="ECO:0007669"/>
    <property type="project" value="UniProtKB-UniRule"/>
</dbReference>
<dbReference type="GO" id="GO:0033617">
    <property type="term" value="P:mitochondrial respiratory chain complex IV assembly"/>
    <property type="evidence" value="ECO:0007669"/>
    <property type="project" value="UniProtKB-UniRule"/>
</dbReference>
<keyword evidence="10" id="KW-1185">Reference proteome</keyword>
<accession>A0A6H5IDT7</accession>
<dbReference type="InterPro" id="IPR018628">
    <property type="entry name" value="Coa3_CC"/>
</dbReference>
<keyword evidence="3 7" id="KW-0812">Transmembrane</keyword>
<comment type="function">
    <text evidence="7">Required for assembly of cytochrome c oxidase (complex IV).</text>
</comment>
<gene>
    <name evidence="9" type="ORF">TBRA_LOCUS5508</name>
</gene>
<protein>
    <recommendedName>
        <fullName evidence="7">Cytochrome c oxidase assembly factor 3</fullName>
    </recommendedName>
</protein>
<dbReference type="AlphaFoldDB" id="A0A6H5IDT7"/>
<keyword evidence="5 7" id="KW-0496">Mitochondrion</keyword>
<evidence type="ECO:0000313" key="9">
    <source>
        <dbReference type="EMBL" id="CAB0033610.1"/>
    </source>
</evidence>
<evidence type="ECO:0000256" key="2">
    <source>
        <dbReference type="ARBA" id="ARBA00007035"/>
    </source>
</evidence>
<feature type="domain" description="Cytochrome c oxidase assembly factor 3 mitochondrial coiled-coil" evidence="8">
    <location>
        <begin position="33"/>
        <end position="80"/>
    </location>
</feature>
<sequence length="87" mass="10119">MADGDQMKKVDLSKDKVSAIQREYMKRVQKQNDERVAQWRGIRMRNRFIGVGLGCMVASIYAYSMIAIKQESFLDDFNEPEKVVVEK</sequence>
<organism evidence="9 10">
    <name type="scientific">Trichogramma brassicae</name>
    <dbReference type="NCBI Taxonomy" id="86971"/>
    <lineage>
        <taxon>Eukaryota</taxon>
        <taxon>Metazoa</taxon>
        <taxon>Ecdysozoa</taxon>
        <taxon>Arthropoda</taxon>
        <taxon>Hexapoda</taxon>
        <taxon>Insecta</taxon>
        <taxon>Pterygota</taxon>
        <taxon>Neoptera</taxon>
        <taxon>Endopterygota</taxon>
        <taxon>Hymenoptera</taxon>
        <taxon>Apocrita</taxon>
        <taxon>Proctotrupomorpha</taxon>
        <taxon>Chalcidoidea</taxon>
        <taxon>Trichogrammatidae</taxon>
        <taxon>Trichogramma</taxon>
    </lineage>
</organism>
<comment type="subcellular location">
    <subcellularLocation>
        <location evidence="1">Mitochondrion membrane</location>
        <topology evidence="1">Single-pass membrane protein</topology>
    </subcellularLocation>
</comment>
<proteinExistence type="inferred from homology"/>